<evidence type="ECO:0000313" key="1">
    <source>
        <dbReference type="EMBL" id="ETN98809.1"/>
    </source>
</evidence>
<name>X6LDJ6_RETFI</name>
<sequence>MLIVFIKQKFTLKSQIIQFYKKKDATMLRTFKFENCIYCILLANTFYKNYCNAFSQYHSQILISYQAKTHKYFRNNTNKKNFKQKM</sequence>
<evidence type="ECO:0000313" key="2">
    <source>
        <dbReference type="Proteomes" id="UP000023152"/>
    </source>
</evidence>
<dbReference type="Proteomes" id="UP000023152">
    <property type="component" value="Unassembled WGS sequence"/>
</dbReference>
<protein>
    <submittedName>
        <fullName evidence="1">Uncharacterized protein</fullName>
    </submittedName>
</protein>
<keyword evidence="2" id="KW-1185">Reference proteome</keyword>
<dbReference type="AlphaFoldDB" id="X6LDJ6"/>
<dbReference type="EMBL" id="ASPP01045733">
    <property type="protein sequence ID" value="ETN98809.1"/>
    <property type="molecule type" value="Genomic_DNA"/>
</dbReference>
<gene>
    <name evidence="1" type="ORF">RFI_38678</name>
</gene>
<organism evidence="1 2">
    <name type="scientific">Reticulomyxa filosa</name>
    <dbReference type="NCBI Taxonomy" id="46433"/>
    <lineage>
        <taxon>Eukaryota</taxon>
        <taxon>Sar</taxon>
        <taxon>Rhizaria</taxon>
        <taxon>Retaria</taxon>
        <taxon>Foraminifera</taxon>
        <taxon>Monothalamids</taxon>
        <taxon>Reticulomyxidae</taxon>
        <taxon>Reticulomyxa</taxon>
    </lineage>
</organism>
<accession>X6LDJ6</accession>
<comment type="caution">
    <text evidence="1">The sequence shown here is derived from an EMBL/GenBank/DDBJ whole genome shotgun (WGS) entry which is preliminary data.</text>
</comment>
<reference evidence="1 2" key="1">
    <citation type="journal article" date="2013" name="Curr. Biol.">
        <title>The Genome of the Foraminiferan Reticulomyxa filosa.</title>
        <authorList>
            <person name="Glockner G."/>
            <person name="Hulsmann N."/>
            <person name="Schleicher M."/>
            <person name="Noegel A.A."/>
            <person name="Eichinger L."/>
            <person name="Gallinger C."/>
            <person name="Pawlowski J."/>
            <person name="Sierra R."/>
            <person name="Euteneuer U."/>
            <person name="Pillet L."/>
            <person name="Moustafa A."/>
            <person name="Platzer M."/>
            <person name="Groth M."/>
            <person name="Szafranski K."/>
            <person name="Schliwa M."/>
        </authorList>
    </citation>
    <scope>NUCLEOTIDE SEQUENCE [LARGE SCALE GENOMIC DNA]</scope>
</reference>
<proteinExistence type="predicted"/>